<organism evidence="1 3">
    <name type="scientific">Hungatella hathewayi</name>
    <dbReference type="NCBI Taxonomy" id="154046"/>
    <lineage>
        <taxon>Bacteria</taxon>
        <taxon>Bacillati</taxon>
        <taxon>Bacillota</taxon>
        <taxon>Clostridia</taxon>
        <taxon>Lachnospirales</taxon>
        <taxon>Lachnospiraceae</taxon>
        <taxon>Hungatella</taxon>
    </lineage>
</organism>
<dbReference type="RefSeq" id="WP_117624106.1">
    <property type="nucleotide sequence ID" value="NZ_QRQF01000011.1"/>
</dbReference>
<evidence type="ECO:0000313" key="2">
    <source>
        <dbReference type="EMBL" id="RGL97673.1"/>
    </source>
</evidence>
<dbReference type="EMBL" id="QSSQ01000036">
    <property type="protein sequence ID" value="RGL97673.1"/>
    <property type="molecule type" value="Genomic_DNA"/>
</dbReference>
<comment type="caution">
    <text evidence="1">The sequence shown here is derived from an EMBL/GenBank/DDBJ whole genome shotgun (WGS) entry which is preliminary data.</text>
</comment>
<protein>
    <recommendedName>
        <fullName evidence="4">Normocyte-binding protein</fullName>
    </recommendedName>
</protein>
<proteinExistence type="predicted"/>
<dbReference type="Proteomes" id="UP000261257">
    <property type="component" value="Unassembled WGS sequence"/>
</dbReference>
<dbReference type="AlphaFoldDB" id="A0A3E4TXA5"/>
<dbReference type="EMBL" id="QSSQ01000039">
    <property type="protein sequence ID" value="RGL96916.1"/>
    <property type="molecule type" value="Genomic_DNA"/>
</dbReference>
<sequence>MNQKEDMREMIRREIQSISAIEERVAFKNLMEEVFLALYDTNEQMYSDLEKRVQDELAYDVNRYLIKTGVIERQYFDTSHHLMSPMDDSDLHKSSYTLADIADAIDKRHEFSLMTVMLRCDFMQIQDIWNHHIEFDGTLETDKSNHKWNIRVKLQQNKEYLKKIGHLYQLFMKNGIPWQTVNAPYLYKFADVVITELPDGLTLNEEIKKIEINFGNYNQVICHDLIPIWNIQRLVLDSIGFPVPCEDHKNFEHLISIREYGAQHAYLAEDSMEIQSISQGKEKLLIISSVSEAKKWGIYVIRNSDDSRIDHYTYPIMQNERAETFSEKFHKKWNQSVKTRAELARFIKGFNLEQYVVYLDCDIIDQLTGNPETYSMNLFIEDEIRNTRTQKKLLLRFKTGEREPWLQRDIMSFLVSEVQRIYPEYECRGVIV</sequence>
<reference evidence="1 3" key="1">
    <citation type="submission" date="2018-08" db="EMBL/GenBank/DDBJ databases">
        <title>A genome reference for cultivated species of the human gut microbiota.</title>
        <authorList>
            <person name="Zou Y."/>
            <person name="Xue W."/>
            <person name="Luo G."/>
        </authorList>
    </citation>
    <scope>NUCLEOTIDE SEQUENCE [LARGE SCALE GENOMIC DNA]</scope>
    <source>
        <strain evidence="1 3">TF05-11AC</strain>
    </source>
</reference>
<name>A0A3E4TXA5_9FIRM</name>
<evidence type="ECO:0000313" key="3">
    <source>
        <dbReference type="Proteomes" id="UP000261257"/>
    </source>
</evidence>
<evidence type="ECO:0008006" key="4">
    <source>
        <dbReference type="Google" id="ProtNLM"/>
    </source>
</evidence>
<accession>A0A3E4TXA5</accession>
<evidence type="ECO:0000313" key="1">
    <source>
        <dbReference type="EMBL" id="RGL96916.1"/>
    </source>
</evidence>
<gene>
    <name evidence="2" type="ORF">DXC39_25055</name>
    <name evidence="1" type="ORF">DXC39_26245</name>
</gene>